<evidence type="ECO:0000313" key="3">
    <source>
        <dbReference type="Proteomes" id="UP000324222"/>
    </source>
</evidence>
<gene>
    <name evidence="2" type="primary">PRKDC_5</name>
    <name evidence="2" type="ORF">E2C01_071221</name>
</gene>
<comment type="caution">
    <text evidence="2">The sequence shown here is derived from an EMBL/GenBank/DDBJ whole genome shotgun (WGS) entry which is preliminary data.</text>
</comment>
<dbReference type="EMBL" id="VSRR010044222">
    <property type="protein sequence ID" value="MPC76789.1"/>
    <property type="molecule type" value="Genomic_DNA"/>
</dbReference>
<proteinExistence type="predicted"/>
<dbReference type="GO" id="GO:0016301">
    <property type="term" value="F:kinase activity"/>
    <property type="evidence" value="ECO:0007669"/>
    <property type="project" value="UniProtKB-KW"/>
</dbReference>
<feature type="domain" description="DNA-dependent protein kinase catalytic subunit CC1/2" evidence="1">
    <location>
        <begin position="1"/>
        <end position="125"/>
    </location>
</feature>
<evidence type="ECO:0000259" key="1">
    <source>
        <dbReference type="Pfam" id="PF20502"/>
    </source>
</evidence>
<organism evidence="2 3">
    <name type="scientific">Portunus trituberculatus</name>
    <name type="common">Swimming crab</name>
    <name type="synonym">Neptunus trituberculatus</name>
    <dbReference type="NCBI Taxonomy" id="210409"/>
    <lineage>
        <taxon>Eukaryota</taxon>
        <taxon>Metazoa</taxon>
        <taxon>Ecdysozoa</taxon>
        <taxon>Arthropoda</taxon>
        <taxon>Crustacea</taxon>
        <taxon>Multicrustacea</taxon>
        <taxon>Malacostraca</taxon>
        <taxon>Eumalacostraca</taxon>
        <taxon>Eucarida</taxon>
        <taxon>Decapoda</taxon>
        <taxon>Pleocyemata</taxon>
        <taxon>Brachyura</taxon>
        <taxon>Eubrachyura</taxon>
        <taxon>Portunoidea</taxon>
        <taxon>Portunidae</taxon>
        <taxon>Portuninae</taxon>
        <taxon>Portunus</taxon>
    </lineage>
</organism>
<sequence length="130" mass="15025">MAALYHHIFQAMLQLACDPDQVTRQLFFTLTHQTIHWFTNNRKFENPDTAVLLESIMEGIVTANNPALRDVSAQCLAEFVIWSRKQSPEKNQASLNLKSILKRIFSFCKHPSAFKRLGKFLMFHVYAVLV</sequence>
<dbReference type="OrthoDB" id="431717at2759"/>
<reference evidence="2 3" key="1">
    <citation type="submission" date="2019-05" db="EMBL/GenBank/DDBJ databases">
        <title>Another draft genome of Portunus trituberculatus and its Hox gene families provides insights of decapod evolution.</title>
        <authorList>
            <person name="Jeong J.-H."/>
            <person name="Song I."/>
            <person name="Kim S."/>
            <person name="Choi T."/>
            <person name="Kim D."/>
            <person name="Ryu S."/>
            <person name="Kim W."/>
        </authorList>
    </citation>
    <scope>NUCLEOTIDE SEQUENCE [LARGE SCALE GENOMIC DNA]</scope>
    <source>
        <tissue evidence="2">Muscle</tissue>
    </source>
</reference>
<dbReference type="Pfam" id="PF20502">
    <property type="entry name" value="DNAPKcs_CC1-2"/>
    <property type="match status" value="1"/>
</dbReference>
<keyword evidence="2" id="KW-0808">Transferase</keyword>
<accession>A0A5B7I4K8</accession>
<dbReference type="Proteomes" id="UP000324222">
    <property type="component" value="Unassembled WGS sequence"/>
</dbReference>
<dbReference type="InterPro" id="IPR046803">
    <property type="entry name" value="DNAPKcs_CC1-2"/>
</dbReference>
<keyword evidence="2" id="KW-0418">Kinase</keyword>
<evidence type="ECO:0000313" key="2">
    <source>
        <dbReference type="EMBL" id="MPC76789.1"/>
    </source>
</evidence>
<dbReference type="AlphaFoldDB" id="A0A5B7I4K8"/>
<keyword evidence="3" id="KW-1185">Reference proteome</keyword>
<protein>
    <submittedName>
        <fullName evidence="2">DNA-dependent protein kinase catalytic subunit</fullName>
    </submittedName>
</protein>
<name>A0A5B7I4K8_PORTR</name>